<feature type="domain" description="PLD phosphodiesterase" evidence="10">
    <location>
        <begin position="431"/>
        <end position="458"/>
    </location>
</feature>
<sequence length="518" mass="58339">MQIFDSLSQPSWFITFIPHLVVSIEILAIFSAFHALRHVRTSQAAVAWVIGLVTIPFLVLPMYWVFARHRFEGYREAIRAVGERHVQSVASVRRELITDANVRTTTLNTSLEYLADVLDTPLCAGNSYELLIDGASFFDSLLKRIDAAEHYVYLEFYIIRDDEIGRKLADALLRCVERQVKVRLLYDEVGCLRLSRRYIRRLVAAGIDVRAFNTRQGFVNRFQINFRNHRKLAVIDGKVAFVGGLNVGDEYLGISAGRTRWRDTGLEIAGELARKVQAVFAGDYYWAARTDLPEAKWHFELDEQVELEGHFEADRHFEAEGDFEAEGSDGESRAIDSSFAAVCATGPADQRPRATMMFASTAATAKRRLWISTPYLVPDDALIVALSMARARGVDVRLLIPSIADQWAVFLAGYYYEQQLAEVGIPVYRFPKGFMHQKCVLVDDDLVLIGSTNFDNRSLYLNFELMVAIADPKLIADVAEMLEHDFAESTLSNAAGESLRPIFARMGTAVARLFSPVL</sequence>
<evidence type="ECO:0000313" key="12">
    <source>
        <dbReference type="Proteomes" id="UP001416858"/>
    </source>
</evidence>
<evidence type="ECO:0000256" key="7">
    <source>
        <dbReference type="ARBA" id="ARBA00023136"/>
    </source>
</evidence>
<evidence type="ECO:0000259" key="10">
    <source>
        <dbReference type="PROSITE" id="PS50035"/>
    </source>
</evidence>
<dbReference type="Gene3D" id="3.30.870.10">
    <property type="entry name" value="Endonuclease Chain A"/>
    <property type="match status" value="2"/>
</dbReference>
<dbReference type="NCBIfam" id="TIGR04265">
    <property type="entry name" value="bac_cardiolipin"/>
    <property type="match status" value="1"/>
</dbReference>
<evidence type="ECO:0000256" key="1">
    <source>
        <dbReference type="ARBA" id="ARBA00004236"/>
    </source>
</evidence>
<accession>A0ABP9W0K9</accession>
<dbReference type="Proteomes" id="UP001416858">
    <property type="component" value="Unassembled WGS sequence"/>
</dbReference>
<evidence type="ECO:0000256" key="3">
    <source>
        <dbReference type="ARBA" id="ARBA00022679"/>
    </source>
</evidence>
<keyword evidence="3" id="KW-0808">Transferase</keyword>
<dbReference type="InterPro" id="IPR001736">
    <property type="entry name" value="PLipase_D/transphosphatidylase"/>
</dbReference>
<proteinExistence type="predicted"/>
<evidence type="ECO:0000256" key="8">
    <source>
        <dbReference type="NCBIfam" id="TIGR04265"/>
    </source>
</evidence>
<dbReference type="Pfam" id="PF13091">
    <property type="entry name" value="PLDc_2"/>
    <property type="match status" value="2"/>
</dbReference>
<dbReference type="InterPro" id="IPR022924">
    <property type="entry name" value="Cardiolipin_synthase"/>
</dbReference>
<dbReference type="PANTHER" id="PTHR21248">
    <property type="entry name" value="CARDIOLIPIN SYNTHASE"/>
    <property type="match status" value="1"/>
</dbReference>
<keyword evidence="5" id="KW-0677">Repeat</keyword>
<dbReference type="EC" id="2.7.8.-" evidence="8"/>
<keyword evidence="2" id="KW-1003">Cell membrane</keyword>
<feature type="transmembrane region" description="Helical" evidence="9">
    <location>
        <begin position="45"/>
        <end position="66"/>
    </location>
</feature>
<dbReference type="SMART" id="SM00155">
    <property type="entry name" value="PLDc"/>
    <property type="match status" value="2"/>
</dbReference>
<dbReference type="SUPFAM" id="SSF56024">
    <property type="entry name" value="Phospholipase D/nuclease"/>
    <property type="match status" value="2"/>
</dbReference>
<organism evidence="11 12">
    <name type="scientific">Novipirellula caenicola</name>
    <dbReference type="NCBI Taxonomy" id="1536901"/>
    <lineage>
        <taxon>Bacteria</taxon>
        <taxon>Pseudomonadati</taxon>
        <taxon>Planctomycetota</taxon>
        <taxon>Planctomycetia</taxon>
        <taxon>Pirellulales</taxon>
        <taxon>Pirellulaceae</taxon>
        <taxon>Novipirellula</taxon>
    </lineage>
</organism>
<keyword evidence="12" id="KW-1185">Reference proteome</keyword>
<name>A0ABP9W0K9_9BACT</name>
<comment type="caution">
    <text evidence="11">The sequence shown here is derived from an EMBL/GenBank/DDBJ whole genome shotgun (WGS) entry which is preliminary data.</text>
</comment>
<evidence type="ECO:0000256" key="2">
    <source>
        <dbReference type="ARBA" id="ARBA00022475"/>
    </source>
</evidence>
<evidence type="ECO:0000313" key="11">
    <source>
        <dbReference type="EMBL" id="GAA5509662.1"/>
    </source>
</evidence>
<reference evidence="11 12" key="1">
    <citation type="submission" date="2024-02" db="EMBL/GenBank/DDBJ databases">
        <title>Rhodopirellula caenicola NBRC 110016.</title>
        <authorList>
            <person name="Ichikawa N."/>
            <person name="Katano-Makiyama Y."/>
            <person name="Hidaka K."/>
        </authorList>
    </citation>
    <scope>NUCLEOTIDE SEQUENCE [LARGE SCALE GENOMIC DNA]</scope>
    <source>
        <strain evidence="11 12">NBRC 110016</strain>
    </source>
</reference>
<keyword evidence="7 9" id="KW-0472">Membrane</keyword>
<feature type="transmembrane region" description="Helical" evidence="9">
    <location>
        <begin position="12"/>
        <end position="33"/>
    </location>
</feature>
<dbReference type="EMBL" id="BAABRO010000015">
    <property type="protein sequence ID" value="GAA5509662.1"/>
    <property type="molecule type" value="Genomic_DNA"/>
</dbReference>
<evidence type="ECO:0000256" key="4">
    <source>
        <dbReference type="ARBA" id="ARBA00022692"/>
    </source>
</evidence>
<dbReference type="PROSITE" id="PS50035">
    <property type="entry name" value="PLD"/>
    <property type="match status" value="2"/>
</dbReference>
<evidence type="ECO:0000256" key="9">
    <source>
        <dbReference type="SAM" id="Phobius"/>
    </source>
</evidence>
<feature type="domain" description="PLD phosphodiesterase" evidence="10">
    <location>
        <begin position="224"/>
        <end position="251"/>
    </location>
</feature>
<evidence type="ECO:0000256" key="5">
    <source>
        <dbReference type="ARBA" id="ARBA00022737"/>
    </source>
</evidence>
<dbReference type="InterPro" id="IPR025202">
    <property type="entry name" value="PLD-like_dom"/>
</dbReference>
<evidence type="ECO:0000256" key="6">
    <source>
        <dbReference type="ARBA" id="ARBA00022989"/>
    </source>
</evidence>
<keyword evidence="6 9" id="KW-1133">Transmembrane helix</keyword>
<protein>
    <recommendedName>
        <fullName evidence="8">Cardiolipin synthase</fullName>
        <ecNumber evidence="8">2.7.8.-</ecNumber>
    </recommendedName>
</protein>
<keyword evidence="4 9" id="KW-0812">Transmembrane</keyword>
<dbReference type="RefSeq" id="WP_345686915.1">
    <property type="nucleotide sequence ID" value="NZ_BAABRO010000015.1"/>
</dbReference>
<dbReference type="PANTHER" id="PTHR21248:SF22">
    <property type="entry name" value="PHOSPHOLIPASE D"/>
    <property type="match status" value="1"/>
</dbReference>
<gene>
    <name evidence="11" type="primary">ywiE_2</name>
    <name evidence="11" type="ORF">Rcae01_05162</name>
</gene>
<comment type="subcellular location">
    <subcellularLocation>
        <location evidence="1">Cell membrane</location>
    </subcellularLocation>
</comment>